<dbReference type="Proteomes" id="UP000275510">
    <property type="component" value="Chromosome"/>
</dbReference>
<keyword evidence="4" id="KW-0413">Isomerase</keyword>
<feature type="chain" id="PRO_5044569422" evidence="2">
    <location>
        <begin position="22"/>
        <end position="194"/>
    </location>
</feature>
<sequence>MKKLMKPIFVCLTLAVLTACSSKSSWTRLNDSEVDQKSYAIAYGATAQTYADRVNESYDIDSFMNGVDDWYNKKVNLPVEQIRAMILNRLMDHNIYAYYSGVLYAADLQGNFNHLDPSCWDLVQTPSMTQGIHDAMLDIQKNKVRGDEYIKNGVEQILHLCVKTMVEDEHKQEVNSKAKGKKSAKAAQKQKSAK</sequence>
<organism evidence="4 5">
    <name type="scientific">Actinobacillus pleuropneumoniae</name>
    <name type="common">Haemophilus pleuropneumoniae</name>
    <dbReference type="NCBI Taxonomy" id="715"/>
    <lineage>
        <taxon>Bacteria</taxon>
        <taxon>Pseudomonadati</taxon>
        <taxon>Pseudomonadota</taxon>
        <taxon>Gammaproteobacteria</taxon>
        <taxon>Pasteurellales</taxon>
        <taxon>Pasteurellaceae</taxon>
        <taxon>Actinobacillus</taxon>
    </lineage>
</organism>
<dbReference type="OMA" id="VTQGIYD"/>
<keyword evidence="2" id="KW-0732">Signal</keyword>
<evidence type="ECO:0000313" key="5">
    <source>
        <dbReference type="Proteomes" id="UP000275510"/>
    </source>
</evidence>
<name>A0A223MEY4_ACTPL</name>
<evidence type="ECO:0000256" key="2">
    <source>
        <dbReference type="SAM" id="SignalP"/>
    </source>
</evidence>
<evidence type="ECO:0000313" key="4">
    <source>
        <dbReference type="EMBL" id="VEJ16051.1"/>
    </source>
</evidence>
<evidence type="ECO:0000313" key="3">
    <source>
        <dbReference type="EMBL" id="MCY6522759.1"/>
    </source>
</evidence>
<dbReference type="RefSeq" id="WP_005595799.1">
    <property type="nucleotide sequence ID" value="NZ_CBDBSU010000093.1"/>
</dbReference>
<dbReference type="OrthoDB" id="5686057at2"/>
<feature type="compositionally biased region" description="Low complexity" evidence="1">
    <location>
        <begin position="185"/>
        <end position="194"/>
    </location>
</feature>
<dbReference type="GO" id="GO:0016853">
    <property type="term" value="F:isomerase activity"/>
    <property type="evidence" value="ECO:0007669"/>
    <property type="project" value="UniProtKB-KW"/>
</dbReference>
<dbReference type="Proteomes" id="UP001077788">
    <property type="component" value="Unassembled WGS sequence"/>
</dbReference>
<feature type="region of interest" description="Disordered" evidence="1">
    <location>
        <begin position="171"/>
        <end position="194"/>
    </location>
</feature>
<reference evidence="3" key="3">
    <citation type="submission" date="2022-12" db="EMBL/GenBank/DDBJ databases">
        <authorList>
            <person name="Kardos G."/>
            <person name="Sarkozi R."/>
            <person name="Laczko L."/>
            <person name="Marton S."/>
            <person name="Makrai L."/>
            <person name="Banyai K."/>
            <person name="Fodor L."/>
        </authorList>
    </citation>
    <scope>NUCLEOTIDE SEQUENCE</scope>
    <source>
        <strain evidence="3">84/14</strain>
    </source>
</reference>
<gene>
    <name evidence="4" type="ORF">NCTC10976_00124</name>
    <name evidence="3" type="ORF">OYG11_00640</name>
</gene>
<protein>
    <submittedName>
        <fullName evidence="4">Domain amino terminal to FKBP-type peptidyl-prolyl isomerase</fullName>
    </submittedName>
</protein>
<dbReference type="EMBL" id="JAPQFC010000001">
    <property type="protein sequence ID" value="MCY6522759.1"/>
    <property type="molecule type" value="Genomic_DNA"/>
</dbReference>
<feature type="signal peptide" evidence="2">
    <location>
        <begin position="1"/>
        <end position="21"/>
    </location>
</feature>
<dbReference type="PROSITE" id="PS51257">
    <property type="entry name" value="PROKAR_LIPOPROTEIN"/>
    <property type="match status" value="1"/>
</dbReference>
<dbReference type="AlphaFoldDB" id="A0A223MEY4"/>
<proteinExistence type="predicted"/>
<dbReference type="GeneID" id="48598263"/>
<reference evidence="4 5" key="1">
    <citation type="submission" date="2018-12" db="EMBL/GenBank/DDBJ databases">
        <authorList>
            <consortium name="Pathogen Informatics"/>
        </authorList>
    </citation>
    <scope>NUCLEOTIDE SEQUENCE [LARGE SCALE GENOMIC DNA]</scope>
    <source>
        <strain evidence="4 5">NCTC10976</strain>
    </source>
</reference>
<evidence type="ECO:0000256" key="1">
    <source>
        <dbReference type="SAM" id="MobiDB-lite"/>
    </source>
</evidence>
<dbReference type="EMBL" id="LR134515">
    <property type="protein sequence ID" value="VEJ16051.1"/>
    <property type="molecule type" value="Genomic_DNA"/>
</dbReference>
<reference evidence="3" key="2">
    <citation type="journal article" date="2021" name="Vet Sci">
        <title>O-Serogroups and Pathovirotypes of Escherichia coli Isolated from Post-Weaning Piglets Showing Diarrhoea and/or Oedema in South Korea.</title>
        <authorList>
            <person name="Byun J.W."/>
            <person name="Moon B.Y."/>
            <person name="Do K.H."/>
            <person name="Lee K."/>
            <person name="Lee H.Y."/>
            <person name="Kim W.I."/>
            <person name="So B."/>
            <person name="Lee W.K."/>
        </authorList>
    </citation>
    <scope>NUCLEOTIDE SEQUENCE</scope>
    <source>
        <strain evidence="3">84/14</strain>
    </source>
</reference>
<accession>A0A223MEY4</accession>